<keyword evidence="10" id="KW-1185">Reference proteome</keyword>
<dbReference type="InterPro" id="IPR028299">
    <property type="entry name" value="ClpA/B_CS2"/>
</dbReference>
<protein>
    <submittedName>
        <fullName evidence="9">ATP-dependent Clp protease ATP-binding subunit ClpA</fullName>
        <ecNumber evidence="9">3.4.21.92</ecNumber>
    </submittedName>
</protein>
<dbReference type="PANTHER" id="PTHR11638:SF111">
    <property type="entry name" value="ATP-DEPENDENT CLP PROTEASE ATP-BINDING SUBUNIT CLPA"/>
    <property type="match status" value="1"/>
</dbReference>
<evidence type="ECO:0000313" key="9">
    <source>
        <dbReference type="EMBL" id="AFM12909.1"/>
    </source>
</evidence>
<dbReference type="PROSITE" id="PS00870">
    <property type="entry name" value="CLPAB_1"/>
    <property type="match status" value="1"/>
</dbReference>
<keyword evidence="3 5" id="KW-0067">ATP-binding</keyword>
<dbReference type="PANTHER" id="PTHR11638">
    <property type="entry name" value="ATP-DEPENDENT CLP PROTEASE"/>
    <property type="match status" value="1"/>
</dbReference>
<dbReference type="KEGG" id="tpx:Turpa_2264"/>
<dbReference type="FunFam" id="3.40.50.300:FF:000025">
    <property type="entry name" value="ATP-dependent Clp protease subunit"/>
    <property type="match status" value="1"/>
</dbReference>
<gene>
    <name evidence="9" type="ordered locus">Turpa_2264</name>
</gene>
<evidence type="ECO:0000259" key="7">
    <source>
        <dbReference type="SMART" id="SM00382"/>
    </source>
</evidence>
<feature type="domain" description="Clp ATPase C-terminal" evidence="8">
    <location>
        <begin position="653"/>
        <end position="742"/>
    </location>
</feature>
<dbReference type="InterPro" id="IPR001270">
    <property type="entry name" value="ClpA/B"/>
</dbReference>
<dbReference type="Pfam" id="PF10431">
    <property type="entry name" value="ClpB_D2-small"/>
    <property type="match status" value="1"/>
</dbReference>
<dbReference type="EC" id="3.4.21.92" evidence="9"/>
<dbReference type="PATRIC" id="fig|869212.3.peg.2277"/>
<accession>I4B6K2</accession>
<dbReference type="GO" id="GO:0006508">
    <property type="term" value="P:proteolysis"/>
    <property type="evidence" value="ECO:0007669"/>
    <property type="project" value="UniProtKB-KW"/>
</dbReference>
<dbReference type="Gene3D" id="1.10.1780.10">
    <property type="entry name" value="Clp, N-terminal domain"/>
    <property type="match status" value="1"/>
</dbReference>
<dbReference type="EMBL" id="CP002959">
    <property type="protein sequence ID" value="AFM12909.1"/>
    <property type="molecule type" value="Genomic_DNA"/>
</dbReference>
<dbReference type="STRING" id="869212.Turpa_2264"/>
<dbReference type="SUPFAM" id="SSF81923">
    <property type="entry name" value="Double Clp-N motif"/>
    <property type="match status" value="1"/>
</dbReference>
<dbReference type="GO" id="GO:0034605">
    <property type="term" value="P:cellular response to heat"/>
    <property type="evidence" value="ECO:0007669"/>
    <property type="project" value="TreeGrafter"/>
</dbReference>
<dbReference type="Pfam" id="PF00004">
    <property type="entry name" value="AAA"/>
    <property type="match status" value="1"/>
</dbReference>
<dbReference type="Pfam" id="PF07724">
    <property type="entry name" value="AAA_2"/>
    <property type="match status" value="1"/>
</dbReference>
<dbReference type="HOGENOM" id="CLU_005070_4_2_12"/>
<dbReference type="Gene3D" id="3.40.50.300">
    <property type="entry name" value="P-loop containing nucleotide triphosphate hydrolases"/>
    <property type="match status" value="2"/>
</dbReference>
<sequence length="771" mass="85385">MANVVERIHQRAFDLARDFKNSIITFEHVLLAITDTDEGLEILRDLRCNVEELRRDLTQHIQTFDQDLDAETEIAESAALTNFREMLLVRMILNSSRELSIADIFDGIFRQRDSHAAYFLEKQGINRARVLRYITHGLTPAPAEPAGETVSGEGGDEGQAQAAESPDKVLKAFTVNMTEEARAGKYDNLIGRAEELSRTMEILCRRNKNNALHVGEPGVGKTAIMRGLAQKLVAGEVPPRLKGYEIYSIDVSSLVAGTRYRGDFEERMQAIIAALAAKKKVILYIDEIHQIVGAGATRGDSMDAANMLKPVLTRGDMRCVGATTYEEYRRYFEKDRALSRRFQKVDIAEPSRDDAYQILLGLRKLYEDYHEVAYSDEILRKAVDLSAEHINERYLPDKAIDVVDEAGASLHIHKPKQREVLEADLRAIVSRLANVNLESYNTSEGAGLKSIAENLKARIYGQDAAVEKIARAIKRHRAGLGNKQKPIGSFLFTGPTGTGKTELTRAIAGELGVELIRFDMSEYMEKHSISRLLGSPPGYVGFDQGAQLTDAIRKHPRSVLLLDEIEKAHPDIFSTLLQVMDYATVTDATGKKADFRHVLLVMTSNAGSGELSSARIGFEDKAKGAAHVKSALKTFFSPEFLNRLDDVVVFDRLSDGVLDKIVDKNLAELNRQLEEKQISVALTASARRHLAAKGYDPVMGARPMARLFQDTLRDIITDAIIDERVAAGDTVTITLEGETLQVASITGQTKSKTANKIKPLPAKKAAPGKMK</sequence>
<dbReference type="GO" id="GO:0016887">
    <property type="term" value="F:ATP hydrolysis activity"/>
    <property type="evidence" value="ECO:0007669"/>
    <property type="project" value="InterPro"/>
</dbReference>
<dbReference type="RefSeq" id="WP_014803415.1">
    <property type="nucleotide sequence ID" value="NC_018020.1"/>
</dbReference>
<dbReference type="InterPro" id="IPR003593">
    <property type="entry name" value="AAA+_ATPase"/>
</dbReference>
<dbReference type="Gene3D" id="1.10.8.60">
    <property type="match status" value="2"/>
</dbReference>
<dbReference type="PROSITE" id="PS00871">
    <property type="entry name" value="CLPAB_2"/>
    <property type="match status" value="1"/>
</dbReference>
<dbReference type="InterPro" id="IPR004176">
    <property type="entry name" value="Clp_R_N"/>
</dbReference>
<dbReference type="SUPFAM" id="SSF52540">
    <property type="entry name" value="P-loop containing nucleoside triphosphate hydrolases"/>
    <property type="match status" value="2"/>
</dbReference>
<dbReference type="InterPro" id="IPR003959">
    <property type="entry name" value="ATPase_AAA_core"/>
</dbReference>
<feature type="domain" description="AAA+ ATPase" evidence="7">
    <location>
        <begin position="486"/>
        <end position="654"/>
    </location>
</feature>
<dbReference type="InterPro" id="IPR018368">
    <property type="entry name" value="ClpA/B_CS1"/>
</dbReference>
<dbReference type="GO" id="GO:0005524">
    <property type="term" value="F:ATP binding"/>
    <property type="evidence" value="ECO:0007669"/>
    <property type="project" value="UniProtKB-KW"/>
</dbReference>
<keyword evidence="2 5" id="KW-0547">Nucleotide-binding</keyword>
<proteinExistence type="inferred from homology"/>
<dbReference type="CDD" id="cd00009">
    <property type="entry name" value="AAA"/>
    <property type="match status" value="1"/>
</dbReference>
<feature type="region of interest" description="Disordered" evidence="6">
    <location>
        <begin position="141"/>
        <end position="165"/>
    </location>
</feature>
<dbReference type="InterPro" id="IPR036628">
    <property type="entry name" value="Clp_N_dom_sf"/>
</dbReference>
<dbReference type="SMART" id="SM00382">
    <property type="entry name" value="AAA"/>
    <property type="match status" value="2"/>
</dbReference>
<evidence type="ECO:0000256" key="2">
    <source>
        <dbReference type="ARBA" id="ARBA00022741"/>
    </source>
</evidence>
<reference evidence="9 10" key="1">
    <citation type="submission" date="2012-06" db="EMBL/GenBank/DDBJ databases">
        <title>The complete chromosome of genome of Turneriella parva DSM 21527.</title>
        <authorList>
            <consortium name="US DOE Joint Genome Institute (JGI-PGF)"/>
            <person name="Lucas S."/>
            <person name="Han J."/>
            <person name="Lapidus A."/>
            <person name="Bruce D."/>
            <person name="Goodwin L."/>
            <person name="Pitluck S."/>
            <person name="Peters L."/>
            <person name="Kyrpides N."/>
            <person name="Mavromatis K."/>
            <person name="Ivanova N."/>
            <person name="Mikhailova N."/>
            <person name="Chertkov O."/>
            <person name="Detter J.C."/>
            <person name="Tapia R."/>
            <person name="Han C."/>
            <person name="Land M."/>
            <person name="Hauser L."/>
            <person name="Markowitz V."/>
            <person name="Cheng J.-F."/>
            <person name="Hugenholtz P."/>
            <person name="Woyke T."/>
            <person name="Wu D."/>
            <person name="Gronow S."/>
            <person name="Wellnitz S."/>
            <person name="Brambilla E."/>
            <person name="Klenk H.-P."/>
            <person name="Eisen J.A."/>
        </authorList>
    </citation>
    <scope>NUCLEOTIDE SEQUENCE [LARGE SCALE GENOMIC DNA]</scope>
    <source>
        <strain evidence="10">ATCC BAA-1111 / DSM 21527 / NCTC 11395 / H</strain>
    </source>
</reference>
<keyword evidence="9" id="KW-0378">Hydrolase</keyword>
<dbReference type="GO" id="GO:0004252">
    <property type="term" value="F:serine-type endopeptidase activity"/>
    <property type="evidence" value="ECO:0007669"/>
    <property type="project" value="UniProtKB-EC"/>
</dbReference>
<evidence type="ECO:0000256" key="1">
    <source>
        <dbReference type="ARBA" id="ARBA00022737"/>
    </source>
</evidence>
<feature type="domain" description="AAA+ ATPase" evidence="7">
    <location>
        <begin position="207"/>
        <end position="352"/>
    </location>
</feature>
<evidence type="ECO:0000256" key="6">
    <source>
        <dbReference type="SAM" id="MobiDB-lite"/>
    </source>
</evidence>
<dbReference type="InterPro" id="IPR041546">
    <property type="entry name" value="ClpA/ClpB_AAA_lid"/>
</dbReference>
<dbReference type="AlphaFoldDB" id="I4B6K2"/>
<dbReference type="InterPro" id="IPR050130">
    <property type="entry name" value="ClpA_ClpB"/>
</dbReference>
<dbReference type="Pfam" id="PF02861">
    <property type="entry name" value="Clp_N"/>
    <property type="match status" value="1"/>
</dbReference>
<evidence type="ECO:0000256" key="5">
    <source>
        <dbReference type="RuleBase" id="RU004432"/>
    </source>
</evidence>
<evidence type="ECO:0000313" key="10">
    <source>
        <dbReference type="Proteomes" id="UP000006048"/>
    </source>
</evidence>
<keyword evidence="1" id="KW-0677">Repeat</keyword>
<dbReference type="SMART" id="SM01086">
    <property type="entry name" value="ClpB_D2-small"/>
    <property type="match status" value="1"/>
</dbReference>
<comment type="similarity">
    <text evidence="5">Belongs to the ClpA/ClpB family.</text>
</comment>
<dbReference type="Pfam" id="PF17871">
    <property type="entry name" value="AAA_lid_9"/>
    <property type="match status" value="1"/>
</dbReference>
<dbReference type="OrthoDB" id="9803641at2"/>
<dbReference type="InterPro" id="IPR027417">
    <property type="entry name" value="P-loop_NTPase"/>
</dbReference>
<keyword evidence="4 5" id="KW-0143">Chaperone</keyword>
<dbReference type="Proteomes" id="UP000006048">
    <property type="component" value="Chromosome"/>
</dbReference>
<evidence type="ECO:0000256" key="4">
    <source>
        <dbReference type="ARBA" id="ARBA00023186"/>
    </source>
</evidence>
<dbReference type="PRINTS" id="PR00300">
    <property type="entry name" value="CLPPROTEASEA"/>
</dbReference>
<dbReference type="InterPro" id="IPR019489">
    <property type="entry name" value="Clp_ATPase_C"/>
</dbReference>
<evidence type="ECO:0000259" key="8">
    <source>
        <dbReference type="SMART" id="SM01086"/>
    </source>
</evidence>
<name>I4B6K2_TURPD</name>
<dbReference type="CDD" id="cd19499">
    <property type="entry name" value="RecA-like_ClpB_Hsp104-like"/>
    <property type="match status" value="1"/>
</dbReference>
<dbReference type="GO" id="GO:0005737">
    <property type="term" value="C:cytoplasm"/>
    <property type="evidence" value="ECO:0007669"/>
    <property type="project" value="TreeGrafter"/>
</dbReference>
<evidence type="ECO:0000256" key="3">
    <source>
        <dbReference type="ARBA" id="ARBA00022840"/>
    </source>
</evidence>
<keyword evidence="9" id="KW-0645">Protease</keyword>
<organism evidence="9 10">
    <name type="scientific">Turneriella parva (strain ATCC BAA-1111 / DSM 21527 / NCTC 11395 / H)</name>
    <name type="common">Leptospira parva</name>
    <dbReference type="NCBI Taxonomy" id="869212"/>
    <lineage>
        <taxon>Bacteria</taxon>
        <taxon>Pseudomonadati</taxon>
        <taxon>Spirochaetota</taxon>
        <taxon>Spirochaetia</taxon>
        <taxon>Leptospirales</taxon>
        <taxon>Leptospiraceae</taxon>
        <taxon>Turneriella</taxon>
    </lineage>
</organism>